<dbReference type="InterPro" id="IPR000086">
    <property type="entry name" value="NUDIX_hydrolase_dom"/>
</dbReference>
<dbReference type="CDD" id="cd04666">
    <property type="entry name" value="NUDIX_DIPP2_like_Nudt4"/>
    <property type="match status" value="1"/>
</dbReference>
<keyword evidence="6" id="KW-0614">Plasmid</keyword>
<keyword evidence="4" id="KW-0460">Magnesium</keyword>
<dbReference type="GO" id="GO:0016787">
    <property type="term" value="F:hydrolase activity"/>
    <property type="evidence" value="ECO:0007669"/>
    <property type="project" value="UniProtKB-KW"/>
</dbReference>
<feature type="domain" description="Nudix hydrolase" evidence="5">
    <location>
        <begin position="6"/>
        <end position="137"/>
    </location>
</feature>
<name>A0ABX7BIL4_9PROT</name>
<evidence type="ECO:0000313" key="6">
    <source>
        <dbReference type="EMBL" id="QQP94018.1"/>
    </source>
</evidence>
<accession>A0ABX7BIL4</accession>
<keyword evidence="2" id="KW-0479">Metal-binding</keyword>
<evidence type="ECO:0000313" key="7">
    <source>
        <dbReference type="Proteomes" id="UP000595197"/>
    </source>
</evidence>
<evidence type="ECO:0000259" key="5">
    <source>
        <dbReference type="PROSITE" id="PS51462"/>
    </source>
</evidence>
<organism evidence="6 7">
    <name type="scientific">Skermanella cutis</name>
    <dbReference type="NCBI Taxonomy" id="2775420"/>
    <lineage>
        <taxon>Bacteria</taxon>
        <taxon>Pseudomonadati</taxon>
        <taxon>Pseudomonadota</taxon>
        <taxon>Alphaproteobacteria</taxon>
        <taxon>Rhodospirillales</taxon>
        <taxon>Azospirillaceae</taxon>
        <taxon>Skermanella</taxon>
    </lineage>
</organism>
<evidence type="ECO:0000256" key="2">
    <source>
        <dbReference type="ARBA" id="ARBA00022723"/>
    </source>
</evidence>
<dbReference type="PANTHER" id="PTHR12629:SF0">
    <property type="entry name" value="DIPHOSPHOINOSITOL-POLYPHOSPHATE DIPHOSPHATASE"/>
    <property type="match status" value="1"/>
</dbReference>
<proteinExistence type="predicted"/>
<dbReference type="Proteomes" id="UP000595197">
    <property type="component" value="Plasmid pTT6-4"/>
</dbReference>
<dbReference type="PANTHER" id="PTHR12629">
    <property type="entry name" value="DIPHOSPHOINOSITOL POLYPHOSPHATE PHOSPHOHYDROLASE"/>
    <property type="match status" value="1"/>
</dbReference>
<keyword evidence="7" id="KW-1185">Reference proteome</keyword>
<dbReference type="InterPro" id="IPR047198">
    <property type="entry name" value="DDP-like_NUDIX"/>
</dbReference>
<dbReference type="InterPro" id="IPR015797">
    <property type="entry name" value="NUDIX_hydrolase-like_dom_sf"/>
</dbReference>
<dbReference type="Gene3D" id="3.90.79.10">
    <property type="entry name" value="Nucleoside Triphosphate Pyrophosphohydrolase"/>
    <property type="match status" value="1"/>
</dbReference>
<protein>
    <submittedName>
        <fullName evidence="6">NUDIX hydrolase</fullName>
    </submittedName>
</protein>
<gene>
    <name evidence="6" type="ORF">IGS68_34820</name>
</gene>
<comment type="cofactor">
    <cofactor evidence="1">
        <name>Mg(2+)</name>
        <dbReference type="ChEBI" id="CHEBI:18420"/>
    </cofactor>
</comment>
<geneLocation type="plasmid" evidence="6 7">
    <name>pTT6-4</name>
</geneLocation>
<dbReference type="EMBL" id="CP067424">
    <property type="protein sequence ID" value="QQP94018.1"/>
    <property type="molecule type" value="Genomic_DNA"/>
</dbReference>
<evidence type="ECO:0000256" key="1">
    <source>
        <dbReference type="ARBA" id="ARBA00001946"/>
    </source>
</evidence>
<keyword evidence="3 6" id="KW-0378">Hydrolase</keyword>
<dbReference type="SUPFAM" id="SSF55811">
    <property type="entry name" value="Nudix"/>
    <property type="match status" value="1"/>
</dbReference>
<reference evidence="6" key="1">
    <citation type="submission" date="2021-02" db="EMBL/GenBank/DDBJ databases">
        <title>Skermanella TT6 skin isolate.</title>
        <authorList>
            <person name="Lee K."/>
            <person name="Ganzorig M."/>
        </authorList>
    </citation>
    <scope>NUCLEOTIDE SEQUENCE</scope>
    <source>
        <strain evidence="6">TT6</strain>
    </source>
</reference>
<evidence type="ECO:0000256" key="3">
    <source>
        <dbReference type="ARBA" id="ARBA00022801"/>
    </source>
</evidence>
<dbReference type="PROSITE" id="PS51462">
    <property type="entry name" value="NUDIX"/>
    <property type="match status" value="1"/>
</dbReference>
<dbReference type="RefSeq" id="WP_201083899.1">
    <property type="nucleotide sequence ID" value="NZ_CP067424.1"/>
</dbReference>
<dbReference type="Pfam" id="PF00293">
    <property type="entry name" value="NUDIX"/>
    <property type="match status" value="1"/>
</dbReference>
<sequence>MSKQRKPRSQFAALPYRSVRDRLEVLLITSRETRRWIIPKGWAEKGTEPHDMAAREAFEEAGVRGRVAAAPYCTYRYDKRLTARQSVECHVTVYLLEVAQELEDWPERDERERRWLTPSQAALDISESGLVASLLRLGLPTGP</sequence>
<evidence type="ECO:0000256" key="4">
    <source>
        <dbReference type="ARBA" id="ARBA00022842"/>
    </source>
</evidence>